<reference evidence="5" key="1">
    <citation type="journal article" date="2019" name="Genome Biol. Evol.">
        <title>Nephromyces represents a diverse and novel lineage of the Apicomplexa that has retained apicoplasts.</title>
        <authorList>
            <person name="Munoz-Gomez S.A."/>
            <person name="Durnin K."/>
            <person name="Eme L."/>
            <person name="Paight C."/>
            <person name="Lane C.E."/>
            <person name="Saffo M.B."/>
            <person name="Slamovits C.H."/>
        </authorList>
    </citation>
    <scope>NUCLEOTIDE SEQUENCE</scope>
    <source>
        <strain evidence="5">448</strain>
    </source>
</reference>
<comment type="similarity">
    <text evidence="1 4">Belongs to the universal ribosomal protein uL14 family.</text>
</comment>
<dbReference type="SMART" id="SM01374">
    <property type="entry name" value="Ribosomal_L14"/>
    <property type="match status" value="1"/>
</dbReference>
<keyword evidence="3 4" id="KW-0687">Ribonucleoprotein</keyword>
<organism evidence="5">
    <name type="scientific">Nephromyces sp. ex Molgula occidentalis</name>
    <dbReference type="NCBI Taxonomy" id="2544991"/>
    <lineage>
        <taxon>Eukaryota</taxon>
        <taxon>Sar</taxon>
        <taxon>Alveolata</taxon>
        <taxon>Apicomplexa</taxon>
        <taxon>Aconoidasida</taxon>
        <taxon>Nephromycida</taxon>
        <taxon>Nephromyces</taxon>
    </lineage>
</organism>
<dbReference type="PANTHER" id="PTHR11761:SF3">
    <property type="entry name" value="LARGE RIBOSOMAL SUBUNIT PROTEIN UL14M"/>
    <property type="match status" value="1"/>
</dbReference>
<name>A0A5C1H811_9APIC</name>
<evidence type="ECO:0000313" key="5">
    <source>
        <dbReference type="EMBL" id="QEM01629.1"/>
    </source>
</evidence>
<dbReference type="GO" id="GO:0070180">
    <property type="term" value="F:large ribosomal subunit rRNA binding"/>
    <property type="evidence" value="ECO:0007669"/>
    <property type="project" value="TreeGrafter"/>
</dbReference>
<dbReference type="PANTHER" id="PTHR11761">
    <property type="entry name" value="50S/60S RIBOSOMAL PROTEIN L14/L23"/>
    <property type="match status" value="1"/>
</dbReference>
<dbReference type="CDD" id="cd00337">
    <property type="entry name" value="Ribosomal_uL14"/>
    <property type="match status" value="1"/>
</dbReference>
<dbReference type="GO" id="GO:0005762">
    <property type="term" value="C:mitochondrial large ribosomal subunit"/>
    <property type="evidence" value="ECO:0007669"/>
    <property type="project" value="TreeGrafter"/>
</dbReference>
<protein>
    <submittedName>
        <fullName evidence="5">50S ribosomal protein L14</fullName>
    </submittedName>
</protein>
<evidence type="ECO:0000256" key="4">
    <source>
        <dbReference type="RuleBase" id="RU003949"/>
    </source>
</evidence>
<dbReference type="EMBL" id="MK573201">
    <property type="protein sequence ID" value="QEM01629.1"/>
    <property type="molecule type" value="Genomic_DNA"/>
</dbReference>
<dbReference type="InterPro" id="IPR000218">
    <property type="entry name" value="Ribosomal_uL14"/>
</dbReference>
<dbReference type="GO" id="GO:0006412">
    <property type="term" value="P:translation"/>
    <property type="evidence" value="ECO:0007669"/>
    <property type="project" value="InterPro"/>
</dbReference>
<accession>A0A5C1H811</accession>
<sequence>MIQLGSIFNVIDNTGVKKILCINILNSKSTKIKLEDIIIGVIKDTKNNKNFKKSMIVRGLVVRIKLYYNIKTGKSYLFKNNAVILIDNNCNPLGNRILGVIPKIFKEKYYMKISSISSEFI</sequence>
<dbReference type="InterPro" id="IPR036853">
    <property type="entry name" value="Ribosomal_uL14_sf"/>
</dbReference>
<dbReference type="SUPFAM" id="SSF50193">
    <property type="entry name" value="Ribosomal protein L14"/>
    <property type="match status" value="1"/>
</dbReference>
<dbReference type="Pfam" id="PF00238">
    <property type="entry name" value="Ribosomal_L14"/>
    <property type="match status" value="1"/>
</dbReference>
<evidence type="ECO:0000256" key="3">
    <source>
        <dbReference type="ARBA" id="ARBA00023274"/>
    </source>
</evidence>
<gene>
    <name evidence="5" type="primary">rpl14</name>
</gene>
<dbReference type="GO" id="GO:0003735">
    <property type="term" value="F:structural constituent of ribosome"/>
    <property type="evidence" value="ECO:0007669"/>
    <property type="project" value="InterPro"/>
</dbReference>
<evidence type="ECO:0000256" key="1">
    <source>
        <dbReference type="ARBA" id="ARBA00010745"/>
    </source>
</evidence>
<keyword evidence="2 4" id="KW-0689">Ribosomal protein</keyword>
<dbReference type="Gene3D" id="2.40.150.20">
    <property type="entry name" value="Ribosomal protein L14"/>
    <property type="match status" value="1"/>
</dbReference>
<evidence type="ECO:0000256" key="2">
    <source>
        <dbReference type="ARBA" id="ARBA00022980"/>
    </source>
</evidence>
<dbReference type="AlphaFoldDB" id="A0A5C1H811"/>
<dbReference type="HAMAP" id="MF_01367">
    <property type="entry name" value="Ribosomal_uL14"/>
    <property type="match status" value="1"/>
</dbReference>
<proteinExistence type="inferred from homology"/>